<evidence type="ECO:0000313" key="1">
    <source>
        <dbReference type="EMBL" id="KIM48383.1"/>
    </source>
</evidence>
<gene>
    <name evidence="1" type="ORF">M413DRAFT_230230</name>
</gene>
<dbReference type="HOGENOM" id="CLU_2904418_0_0_1"/>
<reference evidence="1 2" key="1">
    <citation type="submission" date="2014-04" db="EMBL/GenBank/DDBJ databases">
        <authorList>
            <consortium name="DOE Joint Genome Institute"/>
            <person name="Kuo A."/>
            <person name="Gay G."/>
            <person name="Dore J."/>
            <person name="Kohler A."/>
            <person name="Nagy L.G."/>
            <person name="Floudas D."/>
            <person name="Copeland A."/>
            <person name="Barry K.W."/>
            <person name="Cichocki N."/>
            <person name="Veneault-Fourrey C."/>
            <person name="LaButti K."/>
            <person name="Lindquist E.A."/>
            <person name="Lipzen A."/>
            <person name="Lundell T."/>
            <person name="Morin E."/>
            <person name="Murat C."/>
            <person name="Sun H."/>
            <person name="Tunlid A."/>
            <person name="Henrissat B."/>
            <person name="Grigoriev I.V."/>
            <person name="Hibbett D.S."/>
            <person name="Martin F."/>
            <person name="Nordberg H.P."/>
            <person name="Cantor M.N."/>
            <person name="Hua S.X."/>
        </authorList>
    </citation>
    <scope>NUCLEOTIDE SEQUENCE [LARGE SCALE GENOMIC DNA]</scope>
    <source>
        <strain evidence="2">h7</strain>
    </source>
</reference>
<keyword evidence="2" id="KW-1185">Reference proteome</keyword>
<name>A0A0C2YF19_HEBCY</name>
<dbReference type="Proteomes" id="UP000053424">
    <property type="component" value="Unassembled WGS sequence"/>
</dbReference>
<dbReference type="AlphaFoldDB" id="A0A0C2YF19"/>
<dbReference type="EMBL" id="KN831769">
    <property type="protein sequence ID" value="KIM48383.1"/>
    <property type="molecule type" value="Genomic_DNA"/>
</dbReference>
<proteinExistence type="predicted"/>
<accession>A0A0C2YF19</accession>
<evidence type="ECO:0000313" key="2">
    <source>
        <dbReference type="Proteomes" id="UP000053424"/>
    </source>
</evidence>
<protein>
    <submittedName>
        <fullName evidence="1">Uncharacterized protein</fullName>
    </submittedName>
</protein>
<organism evidence="1 2">
    <name type="scientific">Hebeloma cylindrosporum</name>
    <dbReference type="NCBI Taxonomy" id="76867"/>
    <lineage>
        <taxon>Eukaryota</taxon>
        <taxon>Fungi</taxon>
        <taxon>Dikarya</taxon>
        <taxon>Basidiomycota</taxon>
        <taxon>Agaricomycotina</taxon>
        <taxon>Agaricomycetes</taxon>
        <taxon>Agaricomycetidae</taxon>
        <taxon>Agaricales</taxon>
        <taxon>Agaricineae</taxon>
        <taxon>Hymenogastraceae</taxon>
        <taxon>Hebeloma</taxon>
    </lineage>
</organism>
<reference evidence="2" key="2">
    <citation type="submission" date="2015-01" db="EMBL/GenBank/DDBJ databases">
        <title>Evolutionary Origins and Diversification of the Mycorrhizal Mutualists.</title>
        <authorList>
            <consortium name="DOE Joint Genome Institute"/>
            <consortium name="Mycorrhizal Genomics Consortium"/>
            <person name="Kohler A."/>
            <person name="Kuo A."/>
            <person name="Nagy L.G."/>
            <person name="Floudas D."/>
            <person name="Copeland A."/>
            <person name="Barry K.W."/>
            <person name="Cichocki N."/>
            <person name="Veneault-Fourrey C."/>
            <person name="LaButti K."/>
            <person name="Lindquist E.A."/>
            <person name="Lipzen A."/>
            <person name="Lundell T."/>
            <person name="Morin E."/>
            <person name="Murat C."/>
            <person name="Riley R."/>
            <person name="Ohm R."/>
            <person name="Sun H."/>
            <person name="Tunlid A."/>
            <person name="Henrissat B."/>
            <person name="Grigoriev I.V."/>
            <person name="Hibbett D.S."/>
            <person name="Martin F."/>
        </authorList>
    </citation>
    <scope>NUCLEOTIDE SEQUENCE [LARGE SCALE GENOMIC DNA]</scope>
    <source>
        <strain evidence="2">h7</strain>
    </source>
</reference>
<sequence length="62" mass="7118">MLTKNLQMWCTRSSMVGNGMGVPSYHTIQVEIKCKSIERDREGEMVKQRQERIEIGNAMKGC</sequence>